<gene>
    <name evidence="1" type="ORF">DFP96_11056</name>
</gene>
<sequence>MSREIRKIVHLFIPEDSGGVKPNSCEAHYFKLLFQRRLKNYQLKIYTHAQETKFKKALKFSAHPDDKFFIITDLDFTEDRSNLRYVKKKIRNLASLGDNAQLFVSGRSFEVWLCMYHGVYTKRFISQAALNKTVARDYTKKERWYIKERGRLYTNLRAASANAKKSRRIILSGSARDKKRYVTELPDFKEEALLDYFITRETFTYVDLLVKELQALSRD</sequence>
<dbReference type="OrthoDB" id="2363474at2"/>
<dbReference type="Pfam" id="PF13707">
    <property type="entry name" value="RloB"/>
    <property type="match status" value="1"/>
</dbReference>
<name>A0A4R6ZI85_9LIST</name>
<dbReference type="InterPro" id="IPR025591">
    <property type="entry name" value="RloB"/>
</dbReference>
<organism evidence="1 2">
    <name type="scientific">Listeria rocourtiae</name>
    <dbReference type="NCBI Taxonomy" id="647910"/>
    <lineage>
        <taxon>Bacteria</taxon>
        <taxon>Bacillati</taxon>
        <taxon>Bacillota</taxon>
        <taxon>Bacilli</taxon>
        <taxon>Bacillales</taxon>
        <taxon>Listeriaceae</taxon>
        <taxon>Listeria</taxon>
    </lineage>
</organism>
<evidence type="ECO:0000313" key="2">
    <source>
        <dbReference type="Proteomes" id="UP000295558"/>
    </source>
</evidence>
<accession>A0A4R6ZI85</accession>
<reference evidence="1 2" key="1">
    <citation type="submission" date="2019-03" db="EMBL/GenBank/DDBJ databases">
        <title>Genomic Encyclopedia of Type Strains, Phase III (KMG-III): the genomes of soil and plant-associated and newly described type strains.</title>
        <authorList>
            <person name="Whitman W."/>
        </authorList>
    </citation>
    <scope>NUCLEOTIDE SEQUENCE [LARGE SCALE GENOMIC DNA]</scope>
    <source>
        <strain evidence="1 2">CECT 7972</strain>
    </source>
</reference>
<dbReference type="AlphaFoldDB" id="A0A4R6ZI85"/>
<proteinExistence type="predicted"/>
<dbReference type="EMBL" id="SNZK01000010">
    <property type="protein sequence ID" value="TDR51980.1"/>
    <property type="molecule type" value="Genomic_DNA"/>
</dbReference>
<dbReference type="Proteomes" id="UP000295558">
    <property type="component" value="Unassembled WGS sequence"/>
</dbReference>
<comment type="caution">
    <text evidence="1">The sequence shown here is derived from an EMBL/GenBank/DDBJ whole genome shotgun (WGS) entry which is preliminary data.</text>
</comment>
<evidence type="ECO:0000313" key="1">
    <source>
        <dbReference type="EMBL" id="TDR51980.1"/>
    </source>
</evidence>
<dbReference type="RefSeq" id="WP_036070822.1">
    <property type="nucleotide sequence ID" value="NZ_JAARQJ010000011.1"/>
</dbReference>
<keyword evidence="2" id="KW-1185">Reference proteome</keyword>
<protein>
    <submittedName>
        <fullName evidence="1">RloB-like protein</fullName>
    </submittedName>
</protein>